<evidence type="ECO:0000313" key="2">
    <source>
        <dbReference type="EMBL" id="OBZ70536.1"/>
    </source>
</evidence>
<evidence type="ECO:0000313" key="3">
    <source>
        <dbReference type="Proteomes" id="UP000092993"/>
    </source>
</evidence>
<comment type="caution">
    <text evidence="2">The sequence shown here is derived from an EMBL/GenBank/DDBJ whole genome shotgun (WGS) entry which is preliminary data.</text>
</comment>
<reference evidence="2 3" key="1">
    <citation type="submission" date="2016-03" db="EMBL/GenBank/DDBJ databases">
        <title>Whole genome sequencing of Grifola frondosa 9006-11.</title>
        <authorList>
            <person name="Min B."/>
            <person name="Park H."/>
            <person name="Kim J.-G."/>
            <person name="Cho H."/>
            <person name="Oh Y.-L."/>
            <person name="Kong W.-S."/>
            <person name="Choi I.-G."/>
        </authorList>
    </citation>
    <scope>NUCLEOTIDE SEQUENCE [LARGE SCALE GENOMIC DNA]</scope>
    <source>
        <strain evidence="2 3">9006-11</strain>
    </source>
</reference>
<accession>A0A1C7M2C5</accession>
<keyword evidence="3" id="KW-1185">Reference proteome</keyword>
<organism evidence="2 3">
    <name type="scientific">Grifola frondosa</name>
    <name type="common">Maitake</name>
    <name type="synonym">Polyporus frondosus</name>
    <dbReference type="NCBI Taxonomy" id="5627"/>
    <lineage>
        <taxon>Eukaryota</taxon>
        <taxon>Fungi</taxon>
        <taxon>Dikarya</taxon>
        <taxon>Basidiomycota</taxon>
        <taxon>Agaricomycotina</taxon>
        <taxon>Agaricomycetes</taxon>
        <taxon>Polyporales</taxon>
        <taxon>Grifolaceae</taxon>
        <taxon>Grifola</taxon>
    </lineage>
</organism>
<protein>
    <submittedName>
        <fullName evidence="2">Uncharacterized protein</fullName>
    </submittedName>
</protein>
<dbReference type="EMBL" id="LUGG01000013">
    <property type="protein sequence ID" value="OBZ70536.1"/>
    <property type="molecule type" value="Genomic_DNA"/>
</dbReference>
<dbReference type="AlphaFoldDB" id="A0A1C7M2C5"/>
<feature type="compositionally biased region" description="Basic and acidic residues" evidence="1">
    <location>
        <begin position="91"/>
        <end position="104"/>
    </location>
</feature>
<dbReference type="Proteomes" id="UP000092993">
    <property type="component" value="Unassembled WGS sequence"/>
</dbReference>
<sequence>MTLTDARSHPWLAQQARIHGLPPRDRRTASPVPAGPPVVDASMRSIAPDDMAVEDEDAHMDDVDASPRSGVSTPPNIPGSYPLGQNGDPDGVVREASRLLRRSDVVAASQETA</sequence>
<proteinExistence type="predicted"/>
<name>A0A1C7M2C5_GRIFR</name>
<evidence type="ECO:0000256" key="1">
    <source>
        <dbReference type="SAM" id="MobiDB-lite"/>
    </source>
</evidence>
<gene>
    <name evidence="2" type="ORF">A0H81_09460</name>
</gene>
<feature type="region of interest" description="Disordered" evidence="1">
    <location>
        <begin position="1"/>
        <end position="113"/>
    </location>
</feature>
<dbReference type="STRING" id="5627.A0A1C7M2C5"/>